<accession>A0ABY5Y4P8</accession>
<sequence length="69" mass="7596">MKTKLTLTIAAISTTLLGVAQEPDWEKMYKESRKTEVYEPVPPKVTPGKKSSEAPSDAIVLFDGSDLEK</sequence>
<feature type="region of interest" description="Disordered" evidence="1">
    <location>
        <begin position="39"/>
        <end position="58"/>
    </location>
</feature>
<gene>
    <name evidence="2" type="ORF">NYZ99_11920</name>
</gene>
<dbReference type="Proteomes" id="UP001059209">
    <property type="component" value="Chromosome"/>
</dbReference>
<evidence type="ECO:0000256" key="1">
    <source>
        <dbReference type="SAM" id="MobiDB-lite"/>
    </source>
</evidence>
<dbReference type="RefSeq" id="WP_260571376.1">
    <property type="nucleotide sequence ID" value="NZ_CP104205.1"/>
</dbReference>
<dbReference type="EMBL" id="CP104205">
    <property type="protein sequence ID" value="UWX53838.1"/>
    <property type="molecule type" value="Genomic_DNA"/>
</dbReference>
<reference evidence="2" key="1">
    <citation type="submission" date="2022-09" db="EMBL/GenBank/DDBJ databases">
        <title>Maribacter litopenaei sp. nov., isolated from the intestinal tract of the Pacific White Shrimp, Litopenaeus vannamei.</title>
        <authorList>
            <person name="Kim S.Y."/>
            <person name="Hwang C.Y."/>
        </authorList>
    </citation>
    <scope>NUCLEOTIDE SEQUENCE</scope>
    <source>
        <strain evidence="2">HL-LV01</strain>
    </source>
</reference>
<keyword evidence="3" id="KW-1185">Reference proteome</keyword>
<evidence type="ECO:0000313" key="3">
    <source>
        <dbReference type="Proteomes" id="UP001059209"/>
    </source>
</evidence>
<proteinExistence type="predicted"/>
<organism evidence="2 3">
    <name type="scientific">Maribacter litopenaei</name>
    <dbReference type="NCBI Taxonomy" id="2976127"/>
    <lineage>
        <taxon>Bacteria</taxon>
        <taxon>Pseudomonadati</taxon>
        <taxon>Bacteroidota</taxon>
        <taxon>Flavobacteriia</taxon>
        <taxon>Flavobacteriales</taxon>
        <taxon>Flavobacteriaceae</taxon>
        <taxon>Maribacter</taxon>
    </lineage>
</organism>
<evidence type="ECO:0000313" key="2">
    <source>
        <dbReference type="EMBL" id="UWX53838.1"/>
    </source>
</evidence>
<name>A0ABY5Y4P8_9FLAO</name>
<protein>
    <submittedName>
        <fullName evidence="2">Uncharacterized protein</fullName>
    </submittedName>
</protein>